<dbReference type="InterPro" id="IPR003709">
    <property type="entry name" value="VanY-like_core_dom"/>
</dbReference>
<evidence type="ECO:0000256" key="2">
    <source>
        <dbReference type="SAM" id="Phobius"/>
    </source>
</evidence>
<dbReference type="RefSeq" id="WP_186888421.1">
    <property type="nucleotide sequence ID" value="NZ_JACONZ010000004.1"/>
</dbReference>
<feature type="domain" description="D-alanyl-D-alanine carboxypeptidase-like core" evidence="3">
    <location>
        <begin position="154"/>
        <end position="289"/>
    </location>
</feature>
<keyword evidence="2" id="KW-0472">Membrane</keyword>
<dbReference type="InterPro" id="IPR058193">
    <property type="entry name" value="VanY/YodJ_core_dom"/>
</dbReference>
<dbReference type="Pfam" id="PF02557">
    <property type="entry name" value="VanY"/>
    <property type="match status" value="1"/>
</dbReference>
<accession>A0A923I864</accession>
<dbReference type="PANTHER" id="PTHR34385:SF1">
    <property type="entry name" value="PEPTIDOGLYCAN L-ALANYL-D-GLUTAMATE ENDOPEPTIDASE CWLK"/>
    <property type="match status" value="1"/>
</dbReference>
<evidence type="ECO:0000313" key="5">
    <source>
        <dbReference type="Proteomes" id="UP000659630"/>
    </source>
</evidence>
<evidence type="ECO:0000256" key="1">
    <source>
        <dbReference type="SAM" id="MobiDB-lite"/>
    </source>
</evidence>
<protein>
    <submittedName>
        <fullName evidence="4">M15 family metallopeptidase</fullName>
    </submittedName>
</protein>
<feature type="region of interest" description="Disordered" evidence="1">
    <location>
        <begin position="1"/>
        <end position="49"/>
    </location>
</feature>
<dbReference type="Proteomes" id="UP000659630">
    <property type="component" value="Unassembled WGS sequence"/>
</dbReference>
<keyword evidence="5" id="KW-1185">Reference proteome</keyword>
<keyword evidence="2" id="KW-0812">Transmembrane</keyword>
<feature type="compositionally biased region" description="Basic and acidic residues" evidence="1">
    <location>
        <begin position="1"/>
        <end position="13"/>
    </location>
</feature>
<evidence type="ECO:0000313" key="4">
    <source>
        <dbReference type="EMBL" id="MBC5582063.1"/>
    </source>
</evidence>
<proteinExistence type="predicted"/>
<feature type="transmembrane region" description="Helical" evidence="2">
    <location>
        <begin position="54"/>
        <end position="71"/>
    </location>
</feature>
<organism evidence="4 5">
    <name type="scientific">Anaerofilum hominis</name>
    <dbReference type="NCBI Taxonomy" id="2763016"/>
    <lineage>
        <taxon>Bacteria</taxon>
        <taxon>Bacillati</taxon>
        <taxon>Bacillota</taxon>
        <taxon>Clostridia</taxon>
        <taxon>Eubacteriales</taxon>
        <taxon>Oscillospiraceae</taxon>
        <taxon>Anaerofilum</taxon>
    </lineage>
</organism>
<gene>
    <name evidence="4" type="ORF">H8S23_11150</name>
</gene>
<reference evidence="4" key="1">
    <citation type="submission" date="2020-08" db="EMBL/GenBank/DDBJ databases">
        <title>Genome public.</title>
        <authorList>
            <person name="Liu C."/>
            <person name="Sun Q."/>
        </authorList>
    </citation>
    <scope>NUCLEOTIDE SEQUENCE</scope>
    <source>
        <strain evidence="4">BX8</strain>
    </source>
</reference>
<sequence length="310" mass="33665">MQDHDLGPRRVGREPNLPQRAPQPGPRPALTPEQRRRRAQARRKRQRQLRNRRLAVLAVTAVLLVFAAWGITRLLQGGAPGAGSSAAGASNSAAGVSSVSTGGDVAASGSAAQGTGAGPALSGDDEWLLRLVNHTHPLPENFSVETGTLPNGKQFDARAIGQLQQMLADGNATGLQLMVCSAYRSVERQDELFEEMKRDYMAQGMSEQEAYDKTATIRTPHGCSEHSSGLAADIVAVDYQMLDDGYAETPEAQWLLEHAADYGFILRYPKEKEEITGIIWEPWHFRYVGVENAAKIKESGLCLEEYLGAA</sequence>
<dbReference type="InterPro" id="IPR052179">
    <property type="entry name" value="DD-CPase-like"/>
</dbReference>
<feature type="region of interest" description="Disordered" evidence="1">
    <location>
        <begin position="79"/>
        <end position="119"/>
    </location>
</feature>
<evidence type="ECO:0000259" key="3">
    <source>
        <dbReference type="Pfam" id="PF02557"/>
    </source>
</evidence>
<comment type="caution">
    <text evidence="4">The sequence shown here is derived from an EMBL/GenBank/DDBJ whole genome shotgun (WGS) entry which is preliminary data.</text>
</comment>
<dbReference type="SUPFAM" id="SSF55166">
    <property type="entry name" value="Hedgehog/DD-peptidase"/>
    <property type="match status" value="1"/>
</dbReference>
<dbReference type="CDD" id="cd14852">
    <property type="entry name" value="LD-carboxypeptidase"/>
    <property type="match status" value="1"/>
</dbReference>
<dbReference type="PANTHER" id="PTHR34385">
    <property type="entry name" value="D-ALANYL-D-ALANINE CARBOXYPEPTIDASE"/>
    <property type="match status" value="1"/>
</dbReference>
<dbReference type="Gene3D" id="3.30.1380.10">
    <property type="match status" value="1"/>
</dbReference>
<dbReference type="GO" id="GO:0006508">
    <property type="term" value="P:proteolysis"/>
    <property type="evidence" value="ECO:0007669"/>
    <property type="project" value="InterPro"/>
</dbReference>
<keyword evidence="2" id="KW-1133">Transmembrane helix</keyword>
<dbReference type="AlphaFoldDB" id="A0A923I864"/>
<feature type="compositionally biased region" description="Basic residues" evidence="1">
    <location>
        <begin position="35"/>
        <end position="49"/>
    </location>
</feature>
<dbReference type="GO" id="GO:0008233">
    <property type="term" value="F:peptidase activity"/>
    <property type="evidence" value="ECO:0007669"/>
    <property type="project" value="InterPro"/>
</dbReference>
<feature type="compositionally biased region" description="Low complexity" evidence="1">
    <location>
        <begin position="82"/>
        <end position="119"/>
    </location>
</feature>
<name>A0A923I864_9FIRM</name>
<dbReference type="InterPro" id="IPR009045">
    <property type="entry name" value="Zn_M74/Hedgehog-like"/>
</dbReference>
<dbReference type="EMBL" id="JACONZ010000004">
    <property type="protein sequence ID" value="MBC5582063.1"/>
    <property type="molecule type" value="Genomic_DNA"/>
</dbReference>